<dbReference type="KEGG" id="xne:XNC1_p0112"/>
<dbReference type="EMBL" id="FN667743">
    <property type="protein sequence ID" value="CBJ92980.1"/>
    <property type="molecule type" value="Genomic_DNA"/>
</dbReference>
<evidence type="ECO:0000313" key="2">
    <source>
        <dbReference type="Proteomes" id="UP000008075"/>
    </source>
</evidence>
<dbReference type="HOGENOM" id="CLU_3224075_0_0_6"/>
<protein>
    <submittedName>
        <fullName evidence="1">Resolvease/recombinase</fullName>
    </submittedName>
</protein>
<gene>
    <name evidence="1" type="ORF">XNC1_p0112</name>
</gene>
<keyword evidence="1" id="KW-0614">Plasmid</keyword>
<sequence>MDKKLHQKIEGLLREKKSYNAIVYLLGCSRHTISKVSKTIKNLE</sequence>
<dbReference type="AlphaFoldDB" id="D3VM28"/>
<evidence type="ECO:0000313" key="1">
    <source>
        <dbReference type="EMBL" id="CBJ92980.1"/>
    </source>
</evidence>
<reference evidence="1 2" key="1">
    <citation type="journal article" date="2011" name="PLoS ONE">
        <title>The entomopathogenic bacterial endosymbionts xenorhabdus and photorhabdus: convergent lifestyles from divergent genomes.</title>
        <authorList>
            <person name="Chaston J.M."/>
            <person name="Suen G."/>
            <person name="Tucker S.L."/>
            <person name="Andersen A.W."/>
            <person name="Bhasin A."/>
            <person name="Bode E."/>
            <person name="Bode H.B."/>
            <person name="Brachmann A.O."/>
            <person name="Cowles C.E."/>
            <person name="Cowles K.N."/>
            <person name="Darby C."/>
            <person name="de Leon L."/>
            <person name="Drace K."/>
            <person name="Du Z."/>
            <person name="Givaudan A."/>
            <person name="Herbert Tran E.E."/>
            <person name="Jewell K.A."/>
            <person name="Knack J.J."/>
            <person name="Krasomil-Osterfeld K.C."/>
            <person name="Kukor R."/>
            <person name="Lanois A."/>
            <person name="Latreille P."/>
            <person name="Leimgruber N.K."/>
            <person name="Lipke C.M."/>
            <person name="Liu R."/>
            <person name="Lu X."/>
            <person name="Martens E.C."/>
            <person name="Marri P.R."/>
            <person name="Medigue C."/>
            <person name="Menard M.L."/>
            <person name="Miller N.M."/>
            <person name="Morales-Soto N."/>
            <person name="Norton S."/>
            <person name="Ogier J.C."/>
            <person name="Orchard S.S."/>
            <person name="Park D."/>
            <person name="Park Y."/>
            <person name="Qurollo B.A."/>
            <person name="Sugar D.R."/>
            <person name="Richards G.R."/>
            <person name="Rouy Z."/>
            <person name="Slominski B."/>
            <person name="Slominski K."/>
            <person name="Snyder H."/>
            <person name="Tjaden B.C."/>
            <person name="van der Hoeven R."/>
            <person name="Welch R.D."/>
            <person name="Wheeler C."/>
            <person name="Xiang B."/>
            <person name="Barbazuk B."/>
            <person name="Gaudriault S."/>
            <person name="Goodner B."/>
            <person name="Slater S.C."/>
            <person name="Forst S."/>
            <person name="Goldman B.S."/>
            <person name="Goodrich-Blair H."/>
        </authorList>
    </citation>
    <scope>NUCLEOTIDE SEQUENCE [LARGE SCALE GENOMIC DNA]</scope>
    <source>
        <strain evidence="2">ATCC 19061 / DSM 3370 / CCUG 14189 / LMG 1036 / NCIMB 9965 / AN6</strain>
    </source>
</reference>
<dbReference type="Proteomes" id="UP000008075">
    <property type="component" value="Plasmid XNC1_p"/>
</dbReference>
<proteinExistence type="predicted"/>
<geneLocation type="plasmid" evidence="1 2">
    <name>XNC1_p</name>
</geneLocation>
<accession>D3VM28</accession>
<keyword evidence="2" id="KW-1185">Reference proteome</keyword>
<name>D3VM28_XENNA</name>
<organism evidence="1 2">
    <name type="scientific">Xenorhabdus nematophila (strain ATCC 19061 / DSM 3370 / CCUG 14189 / LMG 1036 / NCIMB 9965 / AN6)</name>
    <dbReference type="NCBI Taxonomy" id="406817"/>
    <lineage>
        <taxon>Bacteria</taxon>
        <taxon>Pseudomonadati</taxon>
        <taxon>Pseudomonadota</taxon>
        <taxon>Gammaproteobacteria</taxon>
        <taxon>Enterobacterales</taxon>
        <taxon>Morganellaceae</taxon>
        <taxon>Xenorhabdus</taxon>
    </lineage>
</organism>